<dbReference type="PANTHER" id="PTHR31270:SF1">
    <property type="entry name" value="GLUTAMINYL-PEPTIDE CYCLOTRANSFERASE"/>
    <property type="match status" value="1"/>
</dbReference>
<dbReference type="Gene3D" id="2.130.10.10">
    <property type="entry name" value="YVTN repeat-like/Quinoprotein amine dehydrogenase"/>
    <property type="match status" value="1"/>
</dbReference>
<evidence type="ECO:0000313" key="2">
    <source>
        <dbReference type="Proteomes" id="UP001491088"/>
    </source>
</evidence>
<dbReference type="SUPFAM" id="SSF50969">
    <property type="entry name" value="YVTN repeat-like/Quinoprotein amine dehydrogenase"/>
    <property type="match status" value="1"/>
</dbReference>
<dbReference type="EMBL" id="CP150496">
    <property type="protein sequence ID" value="WYW55542.1"/>
    <property type="molecule type" value="Genomic_DNA"/>
</dbReference>
<name>A0ABZ2TQX7_9FLAO</name>
<gene>
    <name evidence="1" type="ORF">WG950_13515</name>
</gene>
<protein>
    <submittedName>
        <fullName evidence="1">Glutaminyl-peptide cyclotransferase</fullName>
    </submittedName>
</protein>
<keyword evidence="2" id="KW-1185">Reference proteome</keyword>
<dbReference type="Pfam" id="PF17957">
    <property type="entry name" value="Big_7"/>
    <property type="match status" value="1"/>
</dbReference>
<dbReference type="RefSeq" id="WP_340933059.1">
    <property type="nucleotide sequence ID" value="NZ_CP150496.1"/>
</dbReference>
<dbReference type="Proteomes" id="UP001491088">
    <property type="component" value="Chromosome"/>
</dbReference>
<evidence type="ECO:0000313" key="1">
    <source>
        <dbReference type="EMBL" id="WYW55542.1"/>
    </source>
</evidence>
<proteinExistence type="predicted"/>
<dbReference type="Pfam" id="PF05096">
    <property type="entry name" value="Glu_cyclase_2"/>
    <property type="match status" value="1"/>
</dbReference>
<organism evidence="1 2">
    <name type="scientific">Polaribacter marinaquae</name>
    <dbReference type="NCBI Taxonomy" id="1642819"/>
    <lineage>
        <taxon>Bacteria</taxon>
        <taxon>Pseudomonadati</taxon>
        <taxon>Bacteroidota</taxon>
        <taxon>Flavobacteriia</taxon>
        <taxon>Flavobacteriales</taxon>
        <taxon>Flavobacteriaceae</taxon>
    </lineage>
</organism>
<dbReference type="InterPro" id="IPR011044">
    <property type="entry name" value="Quino_amine_DH_bsu"/>
</dbReference>
<sequence length="346" mass="39629">MKKFSTLVTLLTTLFLTISCSNDYKFILEKPNKAVLNESVTLKLTEKDSKEIEKVQFYVNGKQVESNGNTATINTKDLGVGKHAVNALAFFDGKTKKTNGFIEVFANTKPAIYKFKIINEYPHDTKAYTQGLEFYKGYLYETTGRRGESTLRKVDIKTGKVLQKIDLDNKYFGEGMTIVDDKIIWLTWESNKGFVYDLETFELEKEFAYNKSKEGWGLTHSDKELIKSDGSDKIWFLDPNTLKEKRFIQAYTNDRSVNYLNELELVNGKIYANKYQKNTIAIINAETGIVEGLGDLRGLEKVMSKTQKLVENDEVLNGIAYDAENNRLFVTGKYWGKLFEIELVKQ</sequence>
<dbReference type="Gene3D" id="2.60.40.10">
    <property type="entry name" value="Immunoglobulins"/>
    <property type="match status" value="1"/>
</dbReference>
<dbReference type="InterPro" id="IPR013783">
    <property type="entry name" value="Ig-like_fold"/>
</dbReference>
<accession>A0ABZ2TQX7</accession>
<dbReference type="InterPro" id="IPR015943">
    <property type="entry name" value="WD40/YVTN_repeat-like_dom_sf"/>
</dbReference>
<dbReference type="PANTHER" id="PTHR31270">
    <property type="entry name" value="GLUTAMINYL-PEPTIDE CYCLOTRANSFERASE"/>
    <property type="match status" value="1"/>
</dbReference>
<dbReference type="InterPro" id="IPR007788">
    <property type="entry name" value="QCT"/>
</dbReference>
<reference evidence="1 2" key="1">
    <citation type="submission" date="2024-03" db="EMBL/GenBank/DDBJ databases">
        <authorList>
            <person name="Cao K."/>
        </authorList>
    </citation>
    <scope>NUCLEOTIDE SEQUENCE [LARGE SCALE GENOMIC DNA]</scope>
    <source>
        <strain evidence="1 2">MCCC 1K00696</strain>
    </source>
</reference>
<dbReference type="PROSITE" id="PS51257">
    <property type="entry name" value="PROKAR_LIPOPROTEIN"/>
    <property type="match status" value="1"/>
</dbReference>